<proteinExistence type="predicted"/>
<name>A0A437DEM5_ORYJA</name>
<evidence type="ECO:0000313" key="2">
    <source>
        <dbReference type="Proteomes" id="UP000283210"/>
    </source>
</evidence>
<dbReference type="InterPro" id="IPR052270">
    <property type="entry name" value="CACF_protein"/>
</dbReference>
<sequence length="1058" mass="128441">MQNNSVRNVNAGLRTVKVGGEAKQAGKAPNRKLLYRVGYNWNKGGRLKELRIRHLARKFLNIWKHNTFGQILPQQVRLHYKRALLKRALNAWKEEWWISRREWIFTVQAECHYRYYLYIWTFRHWRKSASLRKEKKEKAQKAQLSADRELMHSAWSRWRAFIEVMRMHCHNLDSAVEKKRLSTMHSVWSLWQTRLQKRLNLSMLEMQVLKRRARTSQSKAWHLWKKMHRFASYQRKKEEKATLYAIQRLKIKSLCAWKSYTSFRQTKKNSQAVAQHAHRLYLLRKSWHKWIDALSIKWRDEIHMEAASLWAVRSTQRRTVALWKAYVMLCRDKAKRKELVTQHFQHHLLSAGLHGFSLNVKRNKVHRLNKDTAVQHHQQKLIIKYWRLWNDRVEEAEDRSFQPQTAIAVGKYRVFLLRSCFHHWIEKLVENRRMQKLELDADVWFAERVLPRCLSSWLDFTQQRRLCKQRKHKAETYNRRRLHNWVFYSWWARTKKRQEEALSERMAILQQERCHLLRTWKRWRERTREKVKEAAEREASRRLHAHRLLHKTMRQWKDNSAEIRERRNRELQARLRRDLNCLRVSVEKWKKFVQIQRARKSRLKEIRYHHEVKLLKHFFMAWKEHHLQISQIFELSKEHFKQQAHCFLRQVFVVWWEKASLLAETRAAEQQAEKHFKNVLQLRVFVAWREAAAHAVSKRRQQREMFSQAQCSINQKRLLLSFRQWRKQTRDARRERISMEKAKWHHNSKTLSKAMGMWKTHQSQLRKEKVMKRQGNLLLRLKLYQTYFELWKTKLHRRQKEAKQTERALWHWSLTLQAKVLSEWRLFASEQRSRREESVRAAQIYRDQLLREGVTCILTYAAHMSDLTTSLTQFNQKQKIQDLHKVVRRCAMRWKQRALSKPPKEQNIQPDLLLPPSAFMIPKNTLGSSSDALMPLHQFIFTDNEPLIHSSREELLHIQLDMKSFQQSRKQLRAWRKLREVLQSWLQMSGGEDEREKEAVSEELKELGERIDRLSTELEKQKPAMLLHAQRIQQLQSALCASGVRPHSESNIEDRRVT</sequence>
<dbReference type="AlphaFoldDB" id="A0A437DEM5"/>
<organism evidence="1 2">
    <name type="scientific">Oryzias javanicus</name>
    <name type="common">Javanese ricefish</name>
    <name type="synonym">Aplocheilus javanicus</name>
    <dbReference type="NCBI Taxonomy" id="123683"/>
    <lineage>
        <taxon>Eukaryota</taxon>
        <taxon>Metazoa</taxon>
        <taxon>Chordata</taxon>
        <taxon>Craniata</taxon>
        <taxon>Vertebrata</taxon>
        <taxon>Euteleostomi</taxon>
        <taxon>Actinopterygii</taxon>
        <taxon>Neopterygii</taxon>
        <taxon>Teleostei</taxon>
        <taxon>Neoteleostei</taxon>
        <taxon>Acanthomorphata</taxon>
        <taxon>Ovalentaria</taxon>
        <taxon>Atherinomorphae</taxon>
        <taxon>Beloniformes</taxon>
        <taxon>Adrianichthyidae</taxon>
        <taxon>Oryziinae</taxon>
        <taxon>Oryzias</taxon>
    </lineage>
</organism>
<dbReference type="Proteomes" id="UP000283210">
    <property type="component" value="Chromosome 5"/>
</dbReference>
<dbReference type="PANTHER" id="PTHR22028:SF4">
    <property type="entry name" value="PROTEIN SFI1 HOMOLOG"/>
    <property type="match status" value="1"/>
</dbReference>
<dbReference type="GO" id="GO:0019902">
    <property type="term" value="F:phosphatase binding"/>
    <property type="evidence" value="ECO:0007669"/>
    <property type="project" value="TreeGrafter"/>
</dbReference>
<evidence type="ECO:0008006" key="3">
    <source>
        <dbReference type="Google" id="ProtNLM"/>
    </source>
</evidence>
<accession>A0A437DEM5</accession>
<dbReference type="PANTHER" id="PTHR22028">
    <property type="entry name" value="SFI1 SPINDLE BODY DOMAIN-CONTAINING PROTEIN-RELATED"/>
    <property type="match status" value="1"/>
</dbReference>
<protein>
    <recommendedName>
        <fullName evidence="3">Sfi1 spindle body domain-containing protein</fullName>
    </recommendedName>
</protein>
<reference evidence="1 2" key="1">
    <citation type="submission" date="2018-11" db="EMBL/GenBank/DDBJ databases">
        <authorList>
            <person name="Lopez-Roques C."/>
            <person name="Donnadieu C."/>
            <person name="Bouchez O."/>
            <person name="Klopp C."/>
            <person name="Cabau C."/>
            <person name="Zahm M."/>
        </authorList>
    </citation>
    <scope>NUCLEOTIDE SEQUENCE [LARGE SCALE GENOMIC DNA]</scope>
    <source>
        <strain evidence="1">RS831</strain>
        <tissue evidence="1">Whole body</tissue>
    </source>
</reference>
<gene>
    <name evidence="1" type="ORF">OJAV_G00047600</name>
</gene>
<dbReference type="OrthoDB" id="195843at2759"/>
<keyword evidence="2" id="KW-1185">Reference proteome</keyword>
<reference evidence="1 2" key="2">
    <citation type="submission" date="2019-01" db="EMBL/GenBank/DDBJ databases">
        <title>A chromosome length genome reference of the Java medaka (oryzias javanicus).</title>
        <authorList>
            <person name="Herpin A."/>
            <person name="Takehana Y."/>
            <person name="Naruse K."/>
            <person name="Ansai S."/>
            <person name="Kawaguchi M."/>
        </authorList>
    </citation>
    <scope>NUCLEOTIDE SEQUENCE [LARGE SCALE GENOMIC DNA]</scope>
    <source>
        <strain evidence="1">RS831</strain>
        <tissue evidence="1">Whole body</tissue>
    </source>
</reference>
<dbReference type="EMBL" id="CM012441">
    <property type="protein sequence ID" value="RVE73267.1"/>
    <property type="molecule type" value="Genomic_DNA"/>
</dbReference>
<evidence type="ECO:0000313" key="1">
    <source>
        <dbReference type="EMBL" id="RVE73267.1"/>
    </source>
</evidence>